<accession>A0A255ZNA6</accession>
<name>A0A255ZNA6_9FLAO</name>
<dbReference type="AlphaFoldDB" id="A0A255ZNA6"/>
<dbReference type="Proteomes" id="UP000216035">
    <property type="component" value="Unassembled WGS sequence"/>
</dbReference>
<dbReference type="EMBL" id="NOXX01000209">
    <property type="protein sequence ID" value="OYQ42936.1"/>
    <property type="molecule type" value="Genomic_DNA"/>
</dbReference>
<evidence type="ECO:0000313" key="2">
    <source>
        <dbReference type="Proteomes" id="UP000216035"/>
    </source>
</evidence>
<organism evidence="1 2">
    <name type="scientific">Flavobacterium aurantiibacter</name>
    <dbReference type="NCBI Taxonomy" id="2023067"/>
    <lineage>
        <taxon>Bacteria</taxon>
        <taxon>Pseudomonadati</taxon>
        <taxon>Bacteroidota</taxon>
        <taxon>Flavobacteriia</taxon>
        <taxon>Flavobacteriales</taxon>
        <taxon>Flavobacteriaceae</taxon>
        <taxon>Flavobacterium</taxon>
    </lineage>
</organism>
<protein>
    <submittedName>
        <fullName evidence="1">Uncharacterized protein</fullName>
    </submittedName>
</protein>
<keyword evidence="2" id="KW-1185">Reference proteome</keyword>
<comment type="caution">
    <text evidence="1">The sequence shown here is derived from an EMBL/GenBank/DDBJ whole genome shotgun (WGS) entry which is preliminary data.</text>
</comment>
<proteinExistence type="predicted"/>
<reference evidence="1 2" key="1">
    <citation type="submission" date="2017-07" db="EMBL/GenBank/DDBJ databases">
        <title>Flavobacterium cyanobacteriorum sp. nov., isolated from cyanobacterial aggregates in a eutrophic lake.</title>
        <authorList>
            <person name="Cai H."/>
        </authorList>
    </citation>
    <scope>NUCLEOTIDE SEQUENCE [LARGE SCALE GENOMIC DNA]</scope>
    <source>
        <strain evidence="1 2">TH167</strain>
    </source>
</reference>
<gene>
    <name evidence="1" type="ORF">CHX27_11225</name>
</gene>
<dbReference type="RefSeq" id="WP_094486875.1">
    <property type="nucleotide sequence ID" value="NZ_NOXX01000209.1"/>
</dbReference>
<dbReference type="OrthoDB" id="1443060at2"/>
<sequence length="282" mass="32636">MKDNIVILFSVLLTVSFGFSQIPIEEYRREIEQLKTDDIVNEYWNNLYKIDQQILVNTTDLKIADSISISNMIKAALIFDIHGTKGYNSRGISGFLPILNFSHNHIGQSQIAYWPIIEKCAKIGGAIENFGGNYPAYQLECLSLTFYNYSLFNQQEKYPILVDKLSEIETVNIVDELLKSFQYQNELRKLSEVGVLNSWYLQSFKDHTDEGEFSFVKMSDDNLYLKISGRIQKLELIQTYNKSKIYRLETEPFGWSYIYGNDGSLTLIDENANELIKYTLVK</sequence>
<evidence type="ECO:0000313" key="1">
    <source>
        <dbReference type="EMBL" id="OYQ42936.1"/>
    </source>
</evidence>